<sequence>MIRTVDDGLSYLVKVNDASVLDDYLNSAVDLARQYASRTGLCGILVTRHGHDTYTVAVSEAVPFGETRERQDP</sequence>
<proteinExistence type="predicted"/>
<reference evidence="1 2" key="1">
    <citation type="submission" date="2020-01" db="EMBL/GenBank/DDBJ databases">
        <title>Pseudarthrobacter psychrotolerans sp. nov., isolated from antarctic soil.</title>
        <authorList>
            <person name="Shin Y."/>
            <person name="Park W."/>
        </authorList>
    </citation>
    <scope>NUCLEOTIDE SEQUENCE [LARGE SCALE GENOMIC DNA]</scope>
    <source>
        <strain evidence="1 2">YJ56</strain>
    </source>
</reference>
<dbReference type="EMBL" id="CP047898">
    <property type="protein sequence ID" value="QHK21229.1"/>
    <property type="molecule type" value="Genomic_DNA"/>
</dbReference>
<evidence type="ECO:0000313" key="1">
    <source>
        <dbReference type="EMBL" id="QHK21229.1"/>
    </source>
</evidence>
<evidence type="ECO:0000313" key="2">
    <source>
        <dbReference type="Proteomes" id="UP000464186"/>
    </source>
</evidence>
<keyword evidence="2" id="KW-1185">Reference proteome</keyword>
<name>A0A6P1NNK9_9MICC</name>
<organism evidence="1 2">
    <name type="scientific">Pseudarthrobacter psychrotolerans</name>
    <dbReference type="NCBI Taxonomy" id="2697569"/>
    <lineage>
        <taxon>Bacteria</taxon>
        <taxon>Bacillati</taxon>
        <taxon>Actinomycetota</taxon>
        <taxon>Actinomycetes</taxon>
        <taxon>Micrococcales</taxon>
        <taxon>Micrococcaceae</taxon>
        <taxon>Pseudarthrobacter</taxon>
    </lineage>
</organism>
<gene>
    <name evidence="1" type="ORF">GU243_17640</name>
</gene>
<dbReference type="Proteomes" id="UP000464186">
    <property type="component" value="Chromosome"/>
</dbReference>
<protein>
    <submittedName>
        <fullName evidence="1">Uncharacterized protein</fullName>
    </submittedName>
</protein>
<dbReference type="KEGG" id="psey:GU243_17640"/>
<accession>A0A6P1NNK9</accession>
<dbReference type="AlphaFoldDB" id="A0A6P1NNK9"/>